<dbReference type="Pfam" id="PF24118">
    <property type="entry name" value="DUF7392"/>
    <property type="match status" value="1"/>
</dbReference>
<dbReference type="PANTHER" id="PTHR38226">
    <property type="entry name" value="(WILD MALAYSIAN BANANA) HYPOTHETICAL PROTEIN"/>
    <property type="match status" value="1"/>
</dbReference>
<dbReference type="EMBL" id="MLAU01022054">
    <property type="protein sequence ID" value="OIW21294.1"/>
    <property type="molecule type" value="Genomic_DNA"/>
</dbReference>
<keyword evidence="3" id="KW-1185">Reference proteome</keyword>
<organism evidence="2 3">
    <name type="scientific">Lupinus angustifolius</name>
    <name type="common">Narrow-leaved blue lupine</name>
    <dbReference type="NCBI Taxonomy" id="3871"/>
    <lineage>
        <taxon>Eukaryota</taxon>
        <taxon>Viridiplantae</taxon>
        <taxon>Streptophyta</taxon>
        <taxon>Embryophyta</taxon>
        <taxon>Tracheophyta</taxon>
        <taxon>Spermatophyta</taxon>
        <taxon>Magnoliopsida</taxon>
        <taxon>eudicotyledons</taxon>
        <taxon>Gunneridae</taxon>
        <taxon>Pentapetalae</taxon>
        <taxon>rosids</taxon>
        <taxon>fabids</taxon>
        <taxon>Fabales</taxon>
        <taxon>Fabaceae</taxon>
        <taxon>Papilionoideae</taxon>
        <taxon>50 kb inversion clade</taxon>
        <taxon>genistoids sensu lato</taxon>
        <taxon>core genistoids</taxon>
        <taxon>Genisteae</taxon>
        <taxon>Lupinus</taxon>
    </lineage>
</organism>
<dbReference type="PANTHER" id="PTHR38226:SF2">
    <property type="match status" value="1"/>
</dbReference>
<sequence length="245" mass="27983">MMQCSVSFNNKDLDISCFVFKPAIIIIDNIVQGLKQFSIDTENLGCVQSSIFRSIHGNMIIWFGAWQKQNSDEKEKLITNLKSMLTNVKKMAVLVEHNFLDAYAGESRDGSSNVKFCTGDIISITSATTPTTKLDDLCYAVLAIFKSRFAKTEGISAGICFKGQSIPSVLCIQVWKSLQFCYSWVLNSDHRKWMIPYLESFSINMKYDIYRIVYVSGEHVVNLPYISLHQMLENEENRKEQVMQH</sequence>
<gene>
    <name evidence="2" type="ORF">TanjilG_31623</name>
</gene>
<dbReference type="KEGG" id="lang:109339663"/>
<protein>
    <recommendedName>
        <fullName evidence="1">DUF7392 domain-containing protein</fullName>
    </recommendedName>
</protein>
<evidence type="ECO:0000313" key="2">
    <source>
        <dbReference type="EMBL" id="OIW21294.1"/>
    </source>
</evidence>
<evidence type="ECO:0000259" key="1">
    <source>
        <dbReference type="Pfam" id="PF24118"/>
    </source>
</evidence>
<dbReference type="InterPro" id="IPR055816">
    <property type="entry name" value="DUF7392"/>
</dbReference>
<feature type="domain" description="DUF7392" evidence="1">
    <location>
        <begin position="98"/>
        <end position="210"/>
    </location>
</feature>
<proteinExistence type="predicted"/>
<comment type="caution">
    <text evidence="2">The sequence shown here is derived from an EMBL/GenBank/DDBJ whole genome shotgun (WGS) entry which is preliminary data.</text>
</comment>
<accession>A0A394DE20</accession>
<reference evidence="2 3" key="1">
    <citation type="journal article" date="2017" name="Plant Biotechnol. J.">
        <title>A comprehensive draft genome sequence for lupin (Lupinus angustifolius), an emerging health food: insights into plant-microbe interactions and legume evolution.</title>
        <authorList>
            <person name="Hane J.K."/>
            <person name="Ming Y."/>
            <person name="Kamphuis L.G."/>
            <person name="Nelson M.N."/>
            <person name="Garg G."/>
            <person name="Atkins C.A."/>
            <person name="Bayer P.E."/>
            <person name="Bravo A."/>
            <person name="Bringans S."/>
            <person name="Cannon S."/>
            <person name="Edwards D."/>
            <person name="Foley R."/>
            <person name="Gao L.L."/>
            <person name="Harrison M.J."/>
            <person name="Huang W."/>
            <person name="Hurgobin B."/>
            <person name="Li S."/>
            <person name="Liu C.W."/>
            <person name="McGrath A."/>
            <person name="Morahan G."/>
            <person name="Murray J."/>
            <person name="Weller J."/>
            <person name="Jian J."/>
            <person name="Singh K.B."/>
        </authorList>
    </citation>
    <scope>NUCLEOTIDE SEQUENCE [LARGE SCALE GENOMIC DNA]</scope>
    <source>
        <strain evidence="3">cv. Tanjil</strain>
        <tissue evidence="2">Whole plant</tissue>
    </source>
</reference>
<dbReference type="Gramene" id="OIW21294">
    <property type="protein sequence ID" value="OIW21294"/>
    <property type="gene ID" value="TanjilG_31623"/>
</dbReference>
<name>A0A394DE20_LUPAN</name>
<dbReference type="OrthoDB" id="1848500at2759"/>
<dbReference type="AlphaFoldDB" id="A0A394DE20"/>
<evidence type="ECO:0000313" key="3">
    <source>
        <dbReference type="Proteomes" id="UP000188354"/>
    </source>
</evidence>
<dbReference type="Proteomes" id="UP000188354">
    <property type="component" value="Unassembled WGS sequence"/>
</dbReference>